<gene>
    <name evidence="1" type="ORF">DJ83_17180</name>
</gene>
<comment type="caution">
    <text evidence="1">The sequence shown here is derived from an EMBL/GenBank/DDBJ whole genome shotgun (WGS) entry which is preliminary data.</text>
</comment>
<protein>
    <submittedName>
        <fullName evidence="1">Uncharacterized protein</fullName>
    </submittedName>
</protein>
<organism evidence="1 2">
    <name type="scientific">Halorubrum ezzemoulense</name>
    <name type="common">Halorubrum chaoviator</name>
    <dbReference type="NCBI Taxonomy" id="337243"/>
    <lineage>
        <taxon>Archaea</taxon>
        <taxon>Methanobacteriati</taxon>
        <taxon>Methanobacteriota</taxon>
        <taxon>Stenosarchaea group</taxon>
        <taxon>Halobacteria</taxon>
        <taxon>Halobacteriales</taxon>
        <taxon>Haloferacaceae</taxon>
        <taxon>Halorubrum</taxon>
    </lineage>
</organism>
<reference evidence="1 2" key="1">
    <citation type="journal article" date="2014" name="Front. Microbiol.">
        <title>Population and genomic analysis of the genus Halorubrum.</title>
        <authorList>
            <person name="Fullmer M.S."/>
            <person name="Soucy S.M."/>
            <person name="Swithers K.S."/>
            <person name="Makkay A.M."/>
            <person name="Wheeler R."/>
            <person name="Ventosa A."/>
            <person name="Gogarten J.P."/>
            <person name="Papke R.T."/>
        </authorList>
    </citation>
    <scope>NUCLEOTIDE SEQUENCE [LARGE SCALE GENOMIC DNA]</scope>
    <source>
        <strain evidence="1 2">LD3</strain>
    </source>
</reference>
<dbReference type="Proteomes" id="UP000216409">
    <property type="component" value="Unassembled WGS sequence"/>
</dbReference>
<accession>A0A256ILA3</accession>
<sequence length="127" mass="14372">MNNHTTPTGSAGETVAISQDDEIRLNTDVYHPHFTSREYVRLGTHPTVDLIFVRPVAVDTVDPSEEDIASAYKIDHTSYTGEVTCRRFLQHHNYHHTATTQYVAEWWPDHGVLCVDLTDPVPTSEQP</sequence>
<name>A0A256ILA3_HALEZ</name>
<dbReference type="AlphaFoldDB" id="A0A256ILA3"/>
<evidence type="ECO:0000313" key="2">
    <source>
        <dbReference type="Proteomes" id="UP000216409"/>
    </source>
</evidence>
<evidence type="ECO:0000313" key="1">
    <source>
        <dbReference type="EMBL" id="OYR57338.1"/>
    </source>
</evidence>
<dbReference type="EMBL" id="NHOW01000218">
    <property type="protein sequence ID" value="OYR57338.1"/>
    <property type="molecule type" value="Genomic_DNA"/>
</dbReference>
<proteinExistence type="predicted"/>